<dbReference type="Gene3D" id="3.50.50.60">
    <property type="entry name" value="FAD/NAD(P)-binding domain"/>
    <property type="match status" value="2"/>
</dbReference>
<keyword evidence="3" id="KW-0285">Flavoprotein</keyword>
<keyword evidence="4" id="KW-0274">FAD</keyword>
<evidence type="ECO:0000313" key="8">
    <source>
        <dbReference type="EMBL" id="NGO53096.1"/>
    </source>
</evidence>
<keyword evidence="5" id="KW-0560">Oxidoreductase</keyword>
<feature type="domain" description="Glucose-methanol-choline oxidoreductase C-terminal" evidence="7">
    <location>
        <begin position="338"/>
        <end position="466"/>
    </location>
</feature>
<evidence type="ECO:0000256" key="4">
    <source>
        <dbReference type="ARBA" id="ARBA00022827"/>
    </source>
</evidence>
<protein>
    <submittedName>
        <fullName evidence="8">GMC family oxidoreductase</fullName>
    </submittedName>
</protein>
<evidence type="ECO:0000256" key="5">
    <source>
        <dbReference type="ARBA" id="ARBA00023002"/>
    </source>
</evidence>
<sequence>MIFQDAAAYAASGFAPKVCVIGAGPAGITIARKLATAGIPVVLLEAGSNEWTEESQDAYKGVTIGDPYFDLDSTRLRYFGGSSNHWAGWCRILESYDFEPKTYIQNSGWPIRRSDIDPYFDETYDILGLSPFRPDVPVTDNFRLFQVIKSEPVRFGEKYAAELEASKTIAVVLNTEVTELSGDGRSVTGGKLWSRGQAAGEIHAPYFVVATGGLENSRLLLWSNERSNGGVVPNAAALGRYWMEHPMYITGDALITNQAFELDHEGEAFFMPSPEAMARLQLPNFHVQLETAPYRGVKALIANMTCYAAPETTEWLSHKLGQRLQCTARVHMDWEQLPREHNHVALSATEHDAAGVPRIALHWKKDESDRRVMLEGMRLFGEEFARKDLGRIHISDWVRNGEDYPDGMELAGNHHMGGTRMSDDPKLGVVDRDCKVHGMSNLYVGGSSVFATSGQCTPTTTIVTLALRLGEHLSRTISNS</sequence>
<accession>A0A6G4WFU1</accession>
<dbReference type="InterPro" id="IPR051473">
    <property type="entry name" value="P2Ox-like"/>
</dbReference>
<dbReference type="Pfam" id="PF01266">
    <property type="entry name" value="DAO"/>
    <property type="match status" value="1"/>
</dbReference>
<dbReference type="Pfam" id="PF05199">
    <property type="entry name" value="GMC_oxred_C"/>
    <property type="match status" value="1"/>
</dbReference>
<dbReference type="InterPro" id="IPR007867">
    <property type="entry name" value="GMC_OxRtase_C"/>
</dbReference>
<evidence type="ECO:0000259" key="6">
    <source>
        <dbReference type="Pfam" id="PF01266"/>
    </source>
</evidence>
<proteinExistence type="inferred from homology"/>
<dbReference type="PANTHER" id="PTHR42784">
    <property type="entry name" value="PYRANOSE 2-OXIDASE"/>
    <property type="match status" value="1"/>
</dbReference>
<evidence type="ECO:0000313" key="9">
    <source>
        <dbReference type="Proteomes" id="UP001642900"/>
    </source>
</evidence>
<evidence type="ECO:0000256" key="1">
    <source>
        <dbReference type="ARBA" id="ARBA00001974"/>
    </source>
</evidence>
<name>A0A6G4WFU1_9HYPH</name>
<dbReference type="InterPro" id="IPR006076">
    <property type="entry name" value="FAD-dep_OxRdtase"/>
</dbReference>
<evidence type="ECO:0000259" key="7">
    <source>
        <dbReference type="Pfam" id="PF05199"/>
    </source>
</evidence>
<dbReference type="EMBL" id="JAAKZF010000026">
    <property type="protein sequence ID" value="NGO53096.1"/>
    <property type="molecule type" value="Genomic_DNA"/>
</dbReference>
<dbReference type="RefSeq" id="WP_165030123.1">
    <property type="nucleotide sequence ID" value="NZ_JAAKZF010000026.1"/>
</dbReference>
<comment type="similarity">
    <text evidence="2">Belongs to the GMC oxidoreductase family.</text>
</comment>
<comment type="caution">
    <text evidence="8">The sequence shown here is derived from an EMBL/GenBank/DDBJ whole genome shotgun (WGS) entry which is preliminary data.</text>
</comment>
<comment type="cofactor">
    <cofactor evidence="1">
        <name>FAD</name>
        <dbReference type="ChEBI" id="CHEBI:57692"/>
    </cofactor>
</comment>
<reference evidence="8 9" key="1">
    <citation type="submission" date="2020-02" db="EMBL/GenBank/DDBJ databases">
        <title>Genome sequence of strain CCNWXJ40-4.</title>
        <authorList>
            <person name="Gao J."/>
            <person name="Sun J."/>
        </authorList>
    </citation>
    <scope>NUCLEOTIDE SEQUENCE [LARGE SCALE GENOMIC DNA]</scope>
    <source>
        <strain evidence="8 9">CCNWXJ 40-4</strain>
    </source>
</reference>
<evidence type="ECO:0000256" key="2">
    <source>
        <dbReference type="ARBA" id="ARBA00010790"/>
    </source>
</evidence>
<gene>
    <name evidence="8" type="ORF">G6N73_18295</name>
</gene>
<dbReference type="InterPro" id="IPR036188">
    <property type="entry name" value="FAD/NAD-bd_sf"/>
</dbReference>
<dbReference type="Proteomes" id="UP001642900">
    <property type="component" value="Unassembled WGS sequence"/>
</dbReference>
<organism evidence="8 9">
    <name type="scientific">Allomesorhizobium camelthorni</name>
    <dbReference type="NCBI Taxonomy" id="475069"/>
    <lineage>
        <taxon>Bacteria</taxon>
        <taxon>Pseudomonadati</taxon>
        <taxon>Pseudomonadota</taxon>
        <taxon>Alphaproteobacteria</taxon>
        <taxon>Hyphomicrobiales</taxon>
        <taxon>Phyllobacteriaceae</taxon>
        <taxon>Allomesorhizobium</taxon>
    </lineage>
</organism>
<keyword evidence="9" id="KW-1185">Reference proteome</keyword>
<evidence type="ECO:0000256" key="3">
    <source>
        <dbReference type="ARBA" id="ARBA00022630"/>
    </source>
</evidence>
<dbReference type="AlphaFoldDB" id="A0A6G4WFU1"/>
<feature type="domain" description="FAD dependent oxidoreductase" evidence="6">
    <location>
        <begin position="17"/>
        <end position="213"/>
    </location>
</feature>
<dbReference type="SUPFAM" id="SSF51905">
    <property type="entry name" value="FAD/NAD(P)-binding domain"/>
    <property type="match status" value="1"/>
</dbReference>
<dbReference type="PRINTS" id="PR00420">
    <property type="entry name" value="RNGMNOXGNASE"/>
</dbReference>
<dbReference type="GO" id="GO:0016614">
    <property type="term" value="F:oxidoreductase activity, acting on CH-OH group of donors"/>
    <property type="evidence" value="ECO:0007669"/>
    <property type="project" value="InterPro"/>
</dbReference>
<dbReference type="PANTHER" id="PTHR42784:SF1">
    <property type="entry name" value="PYRANOSE 2-OXIDASE"/>
    <property type="match status" value="1"/>
</dbReference>